<evidence type="ECO:0000256" key="1">
    <source>
        <dbReference type="ARBA" id="ARBA00023270"/>
    </source>
</evidence>
<dbReference type="PROSITE" id="PS00958">
    <property type="entry name" value="TRANSALDOLASE_2"/>
    <property type="match status" value="1"/>
</dbReference>
<dbReference type="GO" id="GO:0004801">
    <property type="term" value="F:transaldolase activity"/>
    <property type="evidence" value="ECO:0007669"/>
    <property type="project" value="UniProtKB-EC"/>
</dbReference>
<accession>A0A7S4U6R3</accession>
<evidence type="ECO:0000256" key="2">
    <source>
        <dbReference type="RuleBase" id="RU000501"/>
    </source>
</evidence>
<dbReference type="GO" id="GO:0005975">
    <property type="term" value="P:carbohydrate metabolic process"/>
    <property type="evidence" value="ECO:0007669"/>
    <property type="project" value="InterPro"/>
</dbReference>
<evidence type="ECO:0000256" key="4">
    <source>
        <dbReference type="SAM" id="SignalP"/>
    </source>
</evidence>
<keyword evidence="2" id="KW-0570">Pentose shunt</keyword>
<dbReference type="PANTHER" id="PTHR10683">
    <property type="entry name" value="TRANSALDOLASE"/>
    <property type="match status" value="1"/>
</dbReference>
<reference evidence="5" key="1">
    <citation type="submission" date="2021-01" db="EMBL/GenBank/DDBJ databases">
        <authorList>
            <person name="Corre E."/>
            <person name="Pelletier E."/>
            <person name="Niang G."/>
            <person name="Scheremetjew M."/>
            <person name="Finn R."/>
            <person name="Kale V."/>
            <person name="Holt S."/>
            <person name="Cochrane G."/>
            <person name="Meng A."/>
            <person name="Brown T."/>
            <person name="Cohen L."/>
        </authorList>
    </citation>
    <scope>NUCLEOTIDE SEQUENCE</scope>
    <source>
        <strain evidence="5">CCMP 2712</strain>
    </source>
</reference>
<dbReference type="Gene3D" id="3.20.20.70">
    <property type="entry name" value="Aldolase class I"/>
    <property type="match status" value="1"/>
</dbReference>
<comment type="catalytic activity">
    <reaction evidence="2">
        <text>D-sedoheptulose 7-phosphate + D-glyceraldehyde 3-phosphate = D-erythrose 4-phosphate + beta-D-fructose 6-phosphate</text>
        <dbReference type="Rhea" id="RHEA:17053"/>
        <dbReference type="ChEBI" id="CHEBI:16897"/>
        <dbReference type="ChEBI" id="CHEBI:57483"/>
        <dbReference type="ChEBI" id="CHEBI:57634"/>
        <dbReference type="ChEBI" id="CHEBI:59776"/>
        <dbReference type="EC" id="2.2.1.2"/>
    </reaction>
</comment>
<comment type="pathway">
    <text evidence="2">Carbohydrate degradation; pentose phosphate pathway; D-glyceraldehyde 3-phosphate and beta-D-fructose 6-phosphate from D-ribose 5-phosphate and D-xylulose 5-phosphate (non-oxidative stage): step 2/3.</text>
</comment>
<feature type="region of interest" description="Disordered" evidence="3">
    <location>
        <begin position="60"/>
        <end position="96"/>
    </location>
</feature>
<evidence type="ECO:0000256" key="3">
    <source>
        <dbReference type="SAM" id="MobiDB-lite"/>
    </source>
</evidence>
<keyword evidence="4" id="KW-0732">Signal</keyword>
<feature type="chain" id="PRO_5031178007" description="Transaldolase" evidence="4">
    <location>
        <begin position="26"/>
        <end position="357"/>
    </location>
</feature>
<comment type="function">
    <text evidence="2">Catalyzes the rate-limiting step of the non-oxidative phase in the pentose phosphate pathway. Catalyzes the reversible conversion of sedheptulose-7-phosphate and D-glyceraldehyde 3-phosphate into erythrose-4-phosphate and beta-D-fructose 6-phosphate.</text>
</comment>
<dbReference type="AlphaFoldDB" id="A0A7S4U6R3"/>
<keyword evidence="1" id="KW-0704">Schiff base</keyword>
<organism evidence="5">
    <name type="scientific">Guillardia theta</name>
    <name type="common">Cryptophyte</name>
    <name type="synonym">Cryptomonas phi</name>
    <dbReference type="NCBI Taxonomy" id="55529"/>
    <lineage>
        <taxon>Eukaryota</taxon>
        <taxon>Cryptophyceae</taxon>
        <taxon>Pyrenomonadales</taxon>
        <taxon>Geminigeraceae</taxon>
        <taxon>Guillardia</taxon>
    </lineage>
</organism>
<name>A0A7S4U6R3_GUITH</name>
<feature type="signal peptide" evidence="4">
    <location>
        <begin position="1"/>
        <end position="25"/>
    </location>
</feature>
<dbReference type="PANTHER" id="PTHR10683:SF40">
    <property type="entry name" value="FRUCTOSE-6-PHOSPHATE ALDOLASE 1-RELATED"/>
    <property type="match status" value="1"/>
</dbReference>
<dbReference type="EC" id="2.2.1.2" evidence="2"/>
<keyword evidence="2" id="KW-0808">Transferase</keyword>
<sequence length="357" mass="38406">MAGMRLAWLTMAVNLAAWAVSLSHAELKTPASGRLCFSSLSSSLLARNVALGQAGRRKTDMGKTRIRCSTPMNGDQEDHPLPTKRPVTQWTMPASSSKSAAAKDKVSLWKQHTLDVPAPSMTEKKGDCRLFLDTANLNEMAELLPLGIFYGVTTNPLLLERAKVPCSHHALQDLAATAFALGSKEFMCQTWGTKVDELVDNGIRLANLDSRVVVKVPLTFAGIEAASMMSNLGIRVCTTACYSPHQVITSVSAGAEYVAPYLGRMNDAGRDGMQSVVDMQKIVDGMRSKTRVLVASIRDADQLAVLAARGCNTFTISPKVARLLTEDELTMDAATDFAKSASSNSADEKKSSLGFSM</sequence>
<dbReference type="InterPro" id="IPR018225">
    <property type="entry name" value="Transaldolase_AS"/>
</dbReference>
<dbReference type="EMBL" id="HBKN01038737">
    <property type="protein sequence ID" value="CAE2326175.1"/>
    <property type="molecule type" value="Transcribed_RNA"/>
</dbReference>
<dbReference type="Pfam" id="PF00923">
    <property type="entry name" value="TAL_FSA"/>
    <property type="match status" value="1"/>
</dbReference>
<dbReference type="InterPro" id="IPR013785">
    <property type="entry name" value="Aldolase_TIM"/>
</dbReference>
<dbReference type="GO" id="GO:0006098">
    <property type="term" value="P:pentose-phosphate shunt"/>
    <property type="evidence" value="ECO:0007669"/>
    <property type="project" value="UniProtKB-UniPathway"/>
</dbReference>
<proteinExistence type="predicted"/>
<dbReference type="UniPathway" id="UPA00115">
    <property type="reaction ID" value="UER00414"/>
</dbReference>
<dbReference type="SUPFAM" id="SSF51569">
    <property type="entry name" value="Aldolase"/>
    <property type="match status" value="1"/>
</dbReference>
<dbReference type="InterPro" id="IPR001585">
    <property type="entry name" value="TAL/FSA"/>
</dbReference>
<gene>
    <name evidence="5" type="ORF">GTHE00462_LOCUS30335</name>
</gene>
<evidence type="ECO:0000313" key="5">
    <source>
        <dbReference type="EMBL" id="CAE2326175.1"/>
    </source>
</evidence>
<protein>
    <recommendedName>
        <fullName evidence="2">Transaldolase</fullName>
        <ecNumber evidence="2">2.2.1.2</ecNumber>
    </recommendedName>
</protein>